<sequence length="573" mass="64085">MADQLLIPSTIVGVDLGTTFSSIAWASTASPDDVNVLRKWPSFEGVEEASRVPTKVTTQGKWGFDIPLSLPENEVMQWFKLGLYPWVKSAPPRYFEELKKNTSPEALIQRYLTALLTYAKGQMDLVSLPDDYEYVVTVPAVWSNDSKEKTKTLFSKAAKEAGMPEGTVHLLSEPEAAAIHVLSEKAEASRKTVAKLKIGDTFVVCDVGGGTVDLITYTVTNVSPLEVKEAAPGDGEVAGSAQLNMRFEAYLEARFAKAPTYTTSSETLRKRIVQQAVTQFEKTKRRFDQQSLAVEFPVSLLPDCEEAGIKNGRFRIEAEHLEDIFKPTVSAIVEVVQKQILQITTAIQAVVLVGGFSQSPYLFNSLRAAVHPSIRFIRPPHPELAVTYGAIKKGLSLADDHGLTKVRVTSRKARHHIGDLREHVYNEKRHRALANKAYWCGYSGYTRVSAMTWYHKRGDDLPENKSVSFPFYQKQLVGRGWYTDLTLVVKIDRNDRPAGVALDEKVGDLCTLTADLTGLADCAHTFVKKGEDGKLYYVLDGDIRVTHRSADMEYVLYIEHKRYDQIEIKYDYC</sequence>
<dbReference type="InterPro" id="IPR013126">
    <property type="entry name" value="Hsp_70_fam"/>
</dbReference>
<dbReference type="PROSITE" id="PS00297">
    <property type="entry name" value="HSP70_1"/>
    <property type="match status" value="1"/>
</dbReference>
<evidence type="ECO:0000313" key="4">
    <source>
        <dbReference type="Proteomes" id="UP001303160"/>
    </source>
</evidence>
<organism evidence="3 4">
    <name type="scientific">Triangularia verruculosa</name>
    <dbReference type="NCBI Taxonomy" id="2587418"/>
    <lineage>
        <taxon>Eukaryota</taxon>
        <taxon>Fungi</taxon>
        <taxon>Dikarya</taxon>
        <taxon>Ascomycota</taxon>
        <taxon>Pezizomycotina</taxon>
        <taxon>Sordariomycetes</taxon>
        <taxon>Sordariomycetidae</taxon>
        <taxon>Sordariales</taxon>
        <taxon>Podosporaceae</taxon>
        <taxon>Triangularia</taxon>
    </lineage>
</organism>
<dbReference type="CDD" id="cd10170">
    <property type="entry name" value="ASKHA_NBD_HSP70"/>
    <property type="match status" value="1"/>
</dbReference>
<protein>
    <submittedName>
        <fullName evidence="3">Uncharacterized protein</fullName>
    </submittedName>
</protein>
<dbReference type="EMBL" id="MU863970">
    <property type="protein sequence ID" value="KAK4197098.1"/>
    <property type="molecule type" value="Genomic_DNA"/>
</dbReference>
<dbReference type="AlphaFoldDB" id="A0AAN6XBM3"/>
<gene>
    <name evidence="3" type="ORF">QBC40DRAFT_334474</name>
</gene>
<dbReference type="PANTHER" id="PTHR14187:SF82">
    <property type="entry name" value="FAMILY CHAPERONE, PUTATIVE (AFU_ORTHOLOGUE AFUA_7G08575)-RELATED"/>
    <property type="match status" value="1"/>
</dbReference>
<keyword evidence="1" id="KW-0547">Nucleotide-binding</keyword>
<reference evidence="3" key="2">
    <citation type="submission" date="2023-05" db="EMBL/GenBank/DDBJ databases">
        <authorList>
            <consortium name="Lawrence Berkeley National Laboratory"/>
            <person name="Steindorff A."/>
            <person name="Hensen N."/>
            <person name="Bonometti L."/>
            <person name="Westerberg I."/>
            <person name="Brannstrom I.O."/>
            <person name="Guillou S."/>
            <person name="Cros-Aarteil S."/>
            <person name="Calhoun S."/>
            <person name="Haridas S."/>
            <person name="Kuo A."/>
            <person name="Mondo S."/>
            <person name="Pangilinan J."/>
            <person name="Riley R."/>
            <person name="Labutti K."/>
            <person name="Andreopoulos B."/>
            <person name="Lipzen A."/>
            <person name="Chen C."/>
            <person name="Yanf M."/>
            <person name="Daum C."/>
            <person name="Ng V."/>
            <person name="Clum A."/>
            <person name="Ohm R."/>
            <person name="Martin F."/>
            <person name="Silar P."/>
            <person name="Natvig D."/>
            <person name="Lalanne C."/>
            <person name="Gautier V."/>
            <person name="Ament-Velasquez S.L."/>
            <person name="Kruys A."/>
            <person name="Hutchinson M.I."/>
            <person name="Powell A.J."/>
            <person name="Barry K."/>
            <person name="Miller A.N."/>
            <person name="Grigoriev I.V."/>
            <person name="Debuchy R."/>
            <person name="Gladieux P."/>
            <person name="Thoren M.H."/>
            <person name="Johannesson H."/>
        </authorList>
    </citation>
    <scope>NUCLEOTIDE SEQUENCE</scope>
    <source>
        <strain evidence="3">CBS 315.58</strain>
    </source>
</reference>
<dbReference type="SUPFAM" id="SSF53067">
    <property type="entry name" value="Actin-like ATPase domain"/>
    <property type="match status" value="2"/>
</dbReference>
<dbReference type="PANTHER" id="PTHR14187">
    <property type="entry name" value="ALPHA KINASE/ELONGATION FACTOR 2 KINASE"/>
    <property type="match status" value="1"/>
</dbReference>
<evidence type="ECO:0000256" key="2">
    <source>
        <dbReference type="ARBA" id="ARBA00022840"/>
    </source>
</evidence>
<dbReference type="InterPro" id="IPR018181">
    <property type="entry name" value="Heat_shock_70_CS"/>
</dbReference>
<dbReference type="PRINTS" id="PR00301">
    <property type="entry name" value="HEATSHOCK70"/>
</dbReference>
<dbReference type="Gene3D" id="3.30.420.40">
    <property type="match status" value="2"/>
</dbReference>
<name>A0AAN6XBM3_9PEZI</name>
<reference evidence="3" key="1">
    <citation type="journal article" date="2023" name="Mol. Phylogenet. Evol.">
        <title>Genome-scale phylogeny and comparative genomics of the fungal order Sordariales.</title>
        <authorList>
            <person name="Hensen N."/>
            <person name="Bonometti L."/>
            <person name="Westerberg I."/>
            <person name="Brannstrom I.O."/>
            <person name="Guillou S."/>
            <person name="Cros-Aarteil S."/>
            <person name="Calhoun S."/>
            <person name="Haridas S."/>
            <person name="Kuo A."/>
            <person name="Mondo S."/>
            <person name="Pangilinan J."/>
            <person name="Riley R."/>
            <person name="LaButti K."/>
            <person name="Andreopoulos B."/>
            <person name="Lipzen A."/>
            <person name="Chen C."/>
            <person name="Yan M."/>
            <person name="Daum C."/>
            <person name="Ng V."/>
            <person name="Clum A."/>
            <person name="Steindorff A."/>
            <person name="Ohm R.A."/>
            <person name="Martin F."/>
            <person name="Silar P."/>
            <person name="Natvig D.O."/>
            <person name="Lalanne C."/>
            <person name="Gautier V."/>
            <person name="Ament-Velasquez S.L."/>
            <person name="Kruys A."/>
            <person name="Hutchinson M.I."/>
            <person name="Powell A.J."/>
            <person name="Barry K."/>
            <person name="Miller A.N."/>
            <person name="Grigoriev I.V."/>
            <person name="Debuchy R."/>
            <person name="Gladieux P."/>
            <person name="Hiltunen Thoren M."/>
            <person name="Johannesson H."/>
        </authorList>
    </citation>
    <scope>NUCLEOTIDE SEQUENCE</scope>
    <source>
        <strain evidence="3">CBS 315.58</strain>
    </source>
</reference>
<dbReference type="GO" id="GO:0005524">
    <property type="term" value="F:ATP binding"/>
    <property type="evidence" value="ECO:0007669"/>
    <property type="project" value="UniProtKB-KW"/>
</dbReference>
<dbReference type="Proteomes" id="UP001303160">
    <property type="component" value="Unassembled WGS sequence"/>
</dbReference>
<evidence type="ECO:0000313" key="3">
    <source>
        <dbReference type="EMBL" id="KAK4197098.1"/>
    </source>
</evidence>
<comment type="caution">
    <text evidence="3">The sequence shown here is derived from an EMBL/GenBank/DDBJ whole genome shotgun (WGS) entry which is preliminary data.</text>
</comment>
<dbReference type="GO" id="GO:0140662">
    <property type="term" value="F:ATP-dependent protein folding chaperone"/>
    <property type="evidence" value="ECO:0007669"/>
    <property type="project" value="InterPro"/>
</dbReference>
<dbReference type="Gene3D" id="3.90.640.10">
    <property type="entry name" value="Actin, Chain A, domain 4"/>
    <property type="match status" value="1"/>
</dbReference>
<dbReference type="InterPro" id="IPR043129">
    <property type="entry name" value="ATPase_NBD"/>
</dbReference>
<keyword evidence="2" id="KW-0067">ATP-binding</keyword>
<accession>A0AAN6XBM3</accession>
<keyword evidence="4" id="KW-1185">Reference proteome</keyword>
<proteinExistence type="predicted"/>
<dbReference type="Pfam" id="PF00012">
    <property type="entry name" value="HSP70"/>
    <property type="match status" value="1"/>
</dbReference>
<evidence type="ECO:0000256" key="1">
    <source>
        <dbReference type="ARBA" id="ARBA00022741"/>
    </source>
</evidence>